<feature type="region of interest" description="Disordered" evidence="5">
    <location>
        <begin position="1"/>
        <end position="52"/>
    </location>
</feature>
<dbReference type="OMA" id="VNQQYPA"/>
<dbReference type="GO" id="GO:0003723">
    <property type="term" value="F:RNA binding"/>
    <property type="evidence" value="ECO:0007669"/>
    <property type="project" value="UniProtKB-UniRule"/>
</dbReference>
<dbReference type="GeneID" id="110712115"/>
<keyword evidence="3" id="KW-0539">Nucleus</keyword>
<feature type="compositionally biased region" description="Polar residues" evidence="5">
    <location>
        <begin position="833"/>
        <end position="845"/>
    </location>
</feature>
<feature type="region of interest" description="Disordered" evidence="5">
    <location>
        <begin position="262"/>
        <end position="317"/>
    </location>
</feature>
<feature type="compositionally biased region" description="Polar residues" evidence="5">
    <location>
        <begin position="795"/>
        <end position="805"/>
    </location>
</feature>
<evidence type="ECO:0000256" key="1">
    <source>
        <dbReference type="ARBA" id="ARBA00004123"/>
    </source>
</evidence>
<reference evidence="7" key="2">
    <citation type="submission" date="2021-03" db="UniProtKB">
        <authorList>
            <consortium name="EnsemblPlants"/>
        </authorList>
    </citation>
    <scope>IDENTIFICATION</scope>
</reference>
<protein>
    <recommendedName>
        <fullName evidence="6">RRM domain-containing protein</fullName>
    </recommendedName>
</protein>
<dbReference type="CDD" id="cd00590">
    <property type="entry name" value="RRM_SF"/>
    <property type="match status" value="2"/>
</dbReference>
<accession>A0A803M876</accession>
<dbReference type="KEGG" id="cqi:110712115"/>
<feature type="region of interest" description="Disordered" evidence="5">
    <location>
        <begin position="874"/>
        <end position="896"/>
    </location>
</feature>
<keyword evidence="2 4" id="KW-0694">RNA-binding</keyword>
<dbReference type="RefSeq" id="XP_021746226.1">
    <property type="nucleotide sequence ID" value="XM_021890534.1"/>
</dbReference>
<dbReference type="Gramene" id="AUR62025102-RA">
    <property type="protein sequence ID" value="AUR62025102-RA:cds"/>
    <property type="gene ID" value="AUR62025102"/>
</dbReference>
<feature type="compositionally biased region" description="Basic and acidic residues" evidence="5">
    <location>
        <begin position="177"/>
        <end position="186"/>
    </location>
</feature>
<dbReference type="SUPFAM" id="SSF54928">
    <property type="entry name" value="RNA-binding domain, RBD"/>
    <property type="match status" value="2"/>
</dbReference>
<dbReference type="PROSITE" id="PS50102">
    <property type="entry name" value="RRM"/>
    <property type="match status" value="2"/>
</dbReference>
<organism evidence="7 8">
    <name type="scientific">Chenopodium quinoa</name>
    <name type="common">Quinoa</name>
    <dbReference type="NCBI Taxonomy" id="63459"/>
    <lineage>
        <taxon>Eukaryota</taxon>
        <taxon>Viridiplantae</taxon>
        <taxon>Streptophyta</taxon>
        <taxon>Embryophyta</taxon>
        <taxon>Tracheophyta</taxon>
        <taxon>Spermatophyta</taxon>
        <taxon>Magnoliopsida</taxon>
        <taxon>eudicotyledons</taxon>
        <taxon>Gunneridae</taxon>
        <taxon>Pentapetalae</taxon>
        <taxon>Caryophyllales</taxon>
        <taxon>Chenopodiaceae</taxon>
        <taxon>Chenopodioideae</taxon>
        <taxon>Atripliceae</taxon>
        <taxon>Chenopodium</taxon>
    </lineage>
</organism>
<evidence type="ECO:0000256" key="5">
    <source>
        <dbReference type="SAM" id="MobiDB-lite"/>
    </source>
</evidence>
<feature type="region of interest" description="Disordered" evidence="5">
    <location>
        <begin position="759"/>
        <end position="854"/>
    </location>
</feature>
<feature type="compositionally biased region" description="Basic and acidic residues" evidence="5">
    <location>
        <begin position="296"/>
        <end position="309"/>
    </location>
</feature>
<feature type="region of interest" description="Disordered" evidence="5">
    <location>
        <begin position="339"/>
        <end position="400"/>
    </location>
</feature>
<feature type="compositionally biased region" description="Basic and acidic residues" evidence="5">
    <location>
        <begin position="388"/>
        <end position="397"/>
    </location>
</feature>
<dbReference type="AlphaFoldDB" id="A0A803M876"/>
<feature type="domain" description="RRM" evidence="6">
    <location>
        <begin position="189"/>
        <end position="263"/>
    </location>
</feature>
<evidence type="ECO:0000256" key="2">
    <source>
        <dbReference type="ARBA" id="ARBA00022884"/>
    </source>
</evidence>
<gene>
    <name evidence="7" type="primary">LOC110712115</name>
</gene>
<feature type="compositionally biased region" description="Basic and acidic residues" evidence="5">
    <location>
        <begin position="342"/>
        <end position="351"/>
    </location>
</feature>
<evidence type="ECO:0000256" key="4">
    <source>
        <dbReference type="PROSITE-ProRule" id="PRU00176"/>
    </source>
</evidence>
<feature type="domain" description="RRM" evidence="6">
    <location>
        <begin position="51"/>
        <end position="123"/>
    </location>
</feature>
<dbReference type="GO" id="GO:0005634">
    <property type="term" value="C:nucleus"/>
    <property type="evidence" value="ECO:0007669"/>
    <property type="project" value="UniProtKB-SubCell"/>
</dbReference>
<feature type="region of interest" description="Disordered" evidence="5">
    <location>
        <begin position="665"/>
        <end position="701"/>
    </location>
</feature>
<dbReference type="Gene3D" id="3.30.70.330">
    <property type="match status" value="2"/>
</dbReference>
<dbReference type="SMART" id="SM00360">
    <property type="entry name" value="RRM"/>
    <property type="match status" value="2"/>
</dbReference>
<dbReference type="InterPro" id="IPR035979">
    <property type="entry name" value="RBD_domain_sf"/>
</dbReference>
<name>A0A803M876_CHEQI</name>
<dbReference type="InterPro" id="IPR012921">
    <property type="entry name" value="SPOC_C"/>
</dbReference>
<dbReference type="InterPro" id="IPR012677">
    <property type="entry name" value="Nucleotide-bd_a/b_plait_sf"/>
</dbReference>
<dbReference type="EnsemblPlants" id="AUR62025102-RA">
    <property type="protein sequence ID" value="AUR62025102-RA:cds"/>
    <property type="gene ID" value="AUR62025102"/>
</dbReference>
<dbReference type="InterPro" id="IPR000504">
    <property type="entry name" value="RRM_dom"/>
</dbReference>
<evidence type="ECO:0000313" key="8">
    <source>
        <dbReference type="Proteomes" id="UP000596660"/>
    </source>
</evidence>
<dbReference type="OrthoDB" id="439808at2759"/>
<feature type="region of interest" description="Disordered" evidence="5">
    <location>
        <begin position="472"/>
        <end position="493"/>
    </location>
</feature>
<dbReference type="Proteomes" id="UP000596660">
    <property type="component" value="Unplaced"/>
</dbReference>
<reference evidence="7" key="1">
    <citation type="journal article" date="2017" name="Nature">
        <title>The genome of Chenopodium quinoa.</title>
        <authorList>
            <person name="Jarvis D.E."/>
            <person name="Ho Y.S."/>
            <person name="Lightfoot D.J."/>
            <person name="Schmoeckel S.M."/>
            <person name="Li B."/>
            <person name="Borm T.J.A."/>
            <person name="Ohyanagi H."/>
            <person name="Mineta K."/>
            <person name="Michell C.T."/>
            <person name="Saber N."/>
            <person name="Kharbatia N.M."/>
            <person name="Rupper R.R."/>
            <person name="Sharp A.R."/>
            <person name="Dally N."/>
            <person name="Boughton B.A."/>
            <person name="Woo Y.H."/>
            <person name="Gao G."/>
            <person name="Schijlen E.G.W.M."/>
            <person name="Guo X."/>
            <person name="Momin A.A."/>
            <person name="Negrao S."/>
            <person name="Al-Babili S."/>
            <person name="Gehring C."/>
            <person name="Roessner U."/>
            <person name="Jung C."/>
            <person name="Murphy K."/>
            <person name="Arold S.T."/>
            <person name="Gojobori T."/>
            <person name="van der Linden C.G."/>
            <person name="van Loo E.N."/>
            <person name="Jellen E.N."/>
            <person name="Maughan P.J."/>
            <person name="Tester M."/>
        </authorList>
    </citation>
    <scope>NUCLEOTIDE SEQUENCE [LARGE SCALE GENOMIC DNA]</scope>
    <source>
        <strain evidence="7">cv. PI 614886</strain>
    </source>
</reference>
<sequence length="918" mass="102959">MSGRVGREYHSRRDHHTQQYHSQRHHNHHSSSSSRFDESKPSRGKNNPPSRHLWVGNLSHHISQSTLADHFIRFGDLENIACHSGRSYAFVNYVREDDAIAALNSLQGFSLAGMPLRIEFAKSYTDSESQDKSSAPPRDELYLQHRDELQPRNRSSAFSPRESRKRPASPDAYYPDSPRRNERGSDHPTEILWIGFPSCLKVDEAILRKAFSPFGDIDKITAFPGRTYAFVQFRNLASACRAKETLQGKLFGNPRVHISFSRKEHASSAGGRQSLGPNAPPSHSKSFNQIGSSDNLRADRNAREPEDPSIRVPHYPNMEYEDPEIRSFRRLESPWAHTGGSYEDRKFHELGPDIGPSQGRQEYSRSPFRDGSAQYHDFSPRNLRRKSPFPEDRRDLPEDTYNYHRGKKLKIDSFPREELPEYPLHNVSQDKHVFPGLVPEFSLSDESGPPIPYRRLPENPSNLNRSLGDRHDNWGSSHDTFRSPPPNSSSIPAEWKRTTSELHQRGTKEWKWEGTIAKGGTPVCQARCFPVGKVMDFFLPEFLDCTARTGLDMLSKHYYQATCSWVVFFVPASDADMVYYNEFMHYLGEKQRAAVAKLDDRNTLFLVPPSDFSENVLKIPGKLSISGVVLSLEPSSPTLASHPLENEMKNRDVIYSHADTSYSKLQFPGPSPIPSDVDRASLQGNSKASAPSPFPSYDHGSGSIPYHMESRHNFQPGYSAPRDATLQAYPVSEGYNNSNSGRGGTEFSRVIYDAGTEYSDGSKSSLHEQKFSSSVPSLPLSGFQQEQHADVSLRGQLQRQTTNRSPPAADVYRSSGFIGNQHESLSRVPPRYNASQTANQVSSDMSPSPFSQLQQQPVQAENVRAFAHAGPVATQGNQEIVNTGNAQDDGEADPQKRLQATLQLAAALLQQIQQGKAP</sequence>
<comment type="subcellular location">
    <subcellularLocation>
        <location evidence="1">Nucleus</location>
    </subcellularLocation>
</comment>
<feature type="compositionally biased region" description="Polar residues" evidence="5">
    <location>
        <begin position="771"/>
        <end position="786"/>
    </location>
</feature>
<evidence type="ECO:0000256" key="3">
    <source>
        <dbReference type="ARBA" id="ARBA00023242"/>
    </source>
</evidence>
<feature type="compositionally biased region" description="Polar residues" evidence="5">
    <location>
        <begin position="281"/>
        <end position="295"/>
    </location>
</feature>
<feature type="region of interest" description="Disordered" evidence="5">
    <location>
        <begin position="125"/>
        <end position="186"/>
    </location>
</feature>
<dbReference type="SMR" id="A0A803M876"/>
<dbReference type="Pfam" id="PF07744">
    <property type="entry name" value="SPOC"/>
    <property type="match status" value="1"/>
</dbReference>
<evidence type="ECO:0000259" key="6">
    <source>
        <dbReference type="PROSITE" id="PS50102"/>
    </source>
</evidence>
<evidence type="ECO:0000313" key="7">
    <source>
        <dbReference type="EnsemblPlants" id="AUR62025102-RA:cds"/>
    </source>
</evidence>
<proteinExistence type="predicted"/>
<feature type="compositionally biased region" description="Basic and acidic residues" evidence="5">
    <location>
        <begin position="1"/>
        <end position="11"/>
    </location>
</feature>
<dbReference type="FunFam" id="3.30.70.330:FF:000522">
    <property type="entry name" value="RNA recognition motif (RRM)-containing protein"/>
    <property type="match status" value="1"/>
</dbReference>
<dbReference type="Pfam" id="PF00076">
    <property type="entry name" value="RRM_1"/>
    <property type="match status" value="2"/>
</dbReference>
<feature type="compositionally biased region" description="Basic and acidic residues" evidence="5">
    <location>
        <begin position="137"/>
        <end position="151"/>
    </location>
</feature>
<dbReference type="PANTHER" id="PTHR23189">
    <property type="entry name" value="RNA RECOGNITION MOTIF-CONTAINING"/>
    <property type="match status" value="1"/>
</dbReference>
<dbReference type="CDD" id="cd21546">
    <property type="entry name" value="SPOC_FPA-like"/>
    <property type="match status" value="1"/>
</dbReference>
<keyword evidence="8" id="KW-1185">Reference proteome</keyword>
<feature type="compositionally biased region" description="Polar residues" evidence="5">
    <location>
        <begin position="874"/>
        <end position="886"/>
    </location>
</feature>